<evidence type="ECO:0000256" key="4">
    <source>
        <dbReference type="PIRSR" id="PIRSR001365-2"/>
    </source>
</evidence>
<feature type="binding site" evidence="4">
    <location>
        <position position="51"/>
    </location>
    <ligand>
        <name>pyruvate</name>
        <dbReference type="ChEBI" id="CHEBI:15361"/>
    </ligand>
</feature>
<protein>
    <submittedName>
        <fullName evidence="5">Dihydrodipicolinate synthase family protein</fullName>
    </submittedName>
</protein>
<dbReference type="InterPro" id="IPR013785">
    <property type="entry name" value="Aldolase_TIM"/>
</dbReference>
<dbReference type="PANTHER" id="PTHR12128">
    <property type="entry name" value="DIHYDRODIPICOLINATE SYNTHASE"/>
    <property type="match status" value="1"/>
</dbReference>
<dbReference type="Gene3D" id="3.20.20.70">
    <property type="entry name" value="Aldolase class I"/>
    <property type="match status" value="1"/>
</dbReference>
<dbReference type="AlphaFoldDB" id="A0A5D5ANL9"/>
<dbReference type="InterPro" id="IPR020624">
    <property type="entry name" value="Schiff_base-form_aldolases_CS"/>
</dbReference>
<gene>
    <name evidence="5" type="ORF">FYC77_08485</name>
</gene>
<sequence length="296" mass="31312">MSLRGALEGITVPLVTPFEPESDVVDEPALEELVDHLLENGVDAVLPCGTTGEFASLTDEERRRVHEVVHERVDGEVPVLAGAAATSVPETVDYLEEAADLGADGAVIVPPYFHTANDPAGNRRFFEAVADESPLPLLVYNIPACTGGRIEPETLAAVASHENVLGLKDSSGDLEYHLAAIRRTPEEFLVLQGYDALLVPALRMGADGGVNALSNVAPAAYAELYEVAGEERGRTLQDAVAELFVACGEYGFAPATKAALAHRGTIPTDAVRPPLVEVPEDGTERIGSAVDDLLEI</sequence>
<keyword evidence="6" id="KW-1185">Reference proteome</keyword>
<dbReference type="GO" id="GO:0008675">
    <property type="term" value="F:2-dehydro-3-deoxy-phosphogluconate aldolase activity"/>
    <property type="evidence" value="ECO:0007669"/>
    <property type="project" value="UniProtKB-ARBA"/>
</dbReference>
<reference evidence="5 6" key="1">
    <citation type="submission" date="2019-08" db="EMBL/GenBank/DDBJ databases">
        <title>Archaea genome.</title>
        <authorList>
            <person name="Kajale S."/>
            <person name="Shouche Y."/>
            <person name="Deshpande N."/>
            <person name="Sharma A."/>
        </authorList>
    </citation>
    <scope>NUCLEOTIDE SEQUENCE [LARGE SCALE GENOMIC DNA]</scope>
    <source>
        <strain evidence="5 6">ESP3B_9</strain>
    </source>
</reference>
<evidence type="ECO:0000256" key="2">
    <source>
        <dbReference type="ARBA" id="ARBA00023270"/>
    </source>
</evidence>
<dbReference type="EMBL" id="VTAW01000008">
    <property type="protein sequence ID" value="TYT62517.1"/>
    <property type="molecule type" value="Genomic_DNA"/>
</dbReference>
<evidence type="ECO:0000256" key="3">
    <source>
        <dbReference type="PIRSR" id="PIRSR001365-1"/>
    </source>
</evidence>
<keyword evidence="1" id="KW-0456">Lyase</keyword>
<dbReference type="PROSITE" id="PS00666">
    <property type="entry name" value="DHDPS_2"/>
    <property type="match status" value="1"/>
</dbReference>
<dbReference type="Pfam" id="PF00701">
    <property type="entry name" value="DHDPS"/>
    <property type="match status" value="1"/>
</dbReference>
<dbReference type="PANTHER" id="PTHR12128:SF66">
    <property type="entry name" value="4-HYDROXY-2-OXOGLUTARATE ALDOLASE, MITOCHONDRIAL"/>
    <property type="match status" value="1"/>
</dbReference>
<name>A0A5D5ANL9_9EURY</name>
<feature type="active site" description="Schiff-base intermediate with substrate" evidence="3">
    <location>
        <position position="168"/>
    </location>
</feature>
<dbReference type="RefSeq" id="WP_149081067.1">
    <property type="nucleotide sequence ID" value="NZ_VTAW01000008.1"/>
</dbReference>
<organism evidence="5 6">
    <name type="scientific">Natrialba swarupiae</name>
    <dbReference type="NCBI Taxonomy" id="2448032"/>
    <lineage>
        <taxon>Archaea</taxon>
        <taxon>Methanobacteriati</taxon>
        <taxon>Methanobacteriota</taxon>
        <taxon>Stenosarchaea group</taxon>
        <taxon>Halobacteria</taxon>
        <taxon>Halobacteriales</taxon>
        <taxon>Natrialbaceae</taxon>
        <taxon>Natrialba</taxon>
    </lineage>
</organism>
<evidence type="ECO:0000313" key="5">
    <source>
        <dbReference type="EMBL" id="TYT62517.1"/>
    </source>
</evidence>
<dbReference type="InterPro" id="IPR020625">
    <property type="entry name" value="Schiff_base-form_aldolases_AS"/>
</dbReference>
<dbReference type="CDD" id="cd00408">
    <property type="entry name" value="DHDPS-like"/>
    <property type="match status" value="1"/>
</dbReference>
<dbReference type="PRINTS" id="PR00146">
    <property type="entry name" value="DHPICSNTHASE"/>
</dbReference>
<dbReference type="GO" id="GO:0044281">
    <property type="term" value="P:small molecule metabolic process"/>
    <property type="evidence" value="ECO:0007669"/>
    <property type="project" value="UniProtKB-ARBA"/>
</dbReference>
<feature type="active site" description="Proton donor/acceptor" evidence="3">
    <location>
        <position position="140"/>
    </location>
</feature>
<dbReference type="SMART" id="SM01130">
    <property type="entry name" value="DHDPS"/>
    <property type="match status" value="1"/>
</dbReference>
<dbReference type="Proteomes" id="UP000324104">
    <property type="component" value="Unassembled WGS sequence"/>
</dbReference>
<evidence type="ECO:0000313" key="6">
    <source>
        <dbReference type="Proteomes" id="UP000324104"/>
    </source>
</evidence>
<dbReference type="PIRSF" id="PIRSF001365">
    <property type="entry name" value="DHDPS"/>
    <property type="match status" value="1"/>
</dbReference>
<proteinExistence type="predicted"/>
<dbReference type="GO" id="GO:0008840">
    <property type="term" value="F:4-hydroxy-tetrahydrodipicolinate synthase activity"/>
    <property type="evidence" value="ECO:0007669"/>
    <property type="project" value="TreeGrafter"/>
</dbReference>
<feature type="binding site" evidence="4">
    <location>
        <position position="210"/>
    </location>
    <ligand>
        <name>pyruvate</name>
        <dbReference type="ChEBI" id="CHEBI:15361"/>
    </ligand>
</feature>
<keyword evidence="2" id="KW-0704">Schiff base</keyword>
<evidence type="ECO:0000256" key="1">
    <source>
        <dbReference type="ARBA" id="ARBA00023239"/>
    </source>
</evidence>
<comment type="caution">
    <text evidence="5">The sequence shown here is derived from an EMBL/GenBank/DDBJ whole genome shotgun (WGS) entry which is preliminary data.</text>
</comment>
<dbReference type="SUPFAM" id="SSF51569">
    <property type="entry name" value="Aldolase"/>
    <property type="match status" value="1"/>
</dbReference>
<dbReference type="InterPro" id="IPR002220">
    <property type="entry name" value="DapA-like"/>
</dbReference>
<accession>A0A5D5ANL9</accession>
<dbReference type="PROSITE" id="PS00665">
    <property type="entry name" value="DHDPS_1"/>
    <property type="match status" value="1"/>
</dbReference>